<evidence type="ECO:0000259" key="5">
    <source>
        <dbReference type="PROSITE" id="PS51891"/>
    </source>
</evidence>
<dbReference type="STRING" id="246200.SPO3149"/>
<dbReference type="Gene3D" id="3.90.1590.10">
    <property type="entry name" value="glutathione-dependent formaldehyde- activating enzyme (gfa)"/>
    <property type="match status" value="1"/>
</dbReference>
<keyword evidence="4" id="KW-0456">Lyase</keyword>
<accession>Q5LNQ4</accession>
<dbReference type="AlphaFoldDB" id="Q5LNQ4"/>
<dbReference type="DNASU" id="3194850"/>
<dbReference type="HOGENOM" id="CLU_055491_6_2_5"/>
<dbReference type="Proteomes" id="UP000001023">
    <property type="component" value="Chromosome"/>
</dbReference>
<keyword evidence="7" id="KW-1185">Reference proteome</keyword>
<evidence type="ECO:0000256" key="3">
    <source>
        <dbReference type="ARBA" id="ARBA00022833"/>
    </source>
</evidence>
<dbReference type="EMBL" id="CP000031">
    <property type="protein sequence ID" value="AAV96384.1"/>
    <property type="molecule type" value="Genomic_DNA"/>
</dbReference>
<evidence type="ECO:0000256" key="2">
    <source>
        <dbReference type="ARBA" id="ARBA00022723"/>
    </source>
</evidence>
<organism evidence="6 7">
    <name type="scientific">Ruegeria pomeroyi (strain ATCC 700808 / DSM 15171 / DSS-3)</name>
    <name type="common">Silicibacter pomeroyi</name>
    <dbReference type="NCBI Taxonomy" id="246200"/>
    <lineage>
        <taxon>Bacteria</taxon>
        <taxon>Pseudomonadati</taxon>
        <taxon>Pseudomonadota</taxon>
        <taxon>Alphaproteobacteria</taxon>
        <taxon>Rhodobacterales</taxon>
        <taxon>Roseobacteraceae</taxon>
        <taxon>Ruegeria</taxon>
    </lineage>
</organism>
<dbReference type="Pfam" id="PF04828">
    <property type="entry name" value="GFA"/>
    <property type="match status" value="1"/>
</dbReference>
<reference evidence="6 7" key="1">
    <citation type="journal article" date="2004" name="Nature">
        <title>Genome sequence of Silicibacter pomeroyi reveals adaptations to the marine environment.</title>
        <authorList>
            <person name="Moran M.A."/>
            <person name="Buchan A."/>
            <person name="Gonzalez J.M."/>
            <person name="Heidelberg J.F."/>
            <person name="Whitman W.B."/>
            <person name="Kiene R.P."/>
            <person name="Henriksen J.R."/>
            <person name="King G.M."/>
            <person name="Belas R."/>
            <person name="Fuqua C."/>
            <person name="Brinkac L."/>
            <person name="Lewis M."/>
            <person name="Johri S."/>
            <person name="Weaver B."/>
            <person name="Pai G."/>
            <person name="Eisen J.A."/>
            <person name="Rahe E."/>
            <person name="Sheldon W.M."/>
            <person name="Ye W."/>
            <person name="Miller T.R."/>
            <person name="Carlton J."/>
            <person name="Rasko D.A."/>
            <person name="Paulsen I.T."/>
            <person name="Ren Q."/>
            <person name="Daugherty S.C."/>
            <person name="Deboy R.T."/>
            <person name="Dodson R.J."/>
            <person name="Durkin A.S."/>
            <person name="Madupu R."/>
            <person name="Nelson W.C."/>
            <person name="Sullivan S.A."/>
            <person name="Rosovitz M.J."/>
            <person name="Haft D.H."/>
            <person name="Selengut J."/>
            <person name="Ward N."/>
        </authorList>
    </citation>
    <scope>NUCLEOTIDE SEQUENCE [LARGE SCALE GENOMIC DNA]</scope>
    <source>
        <strain evidence="7">ATCC 700808 / DSM 15171 / DSS-3</strain>
    </source>
</reference>
<dbReference type="GO" id="GO:0016846">
    <property type="term" value="F:carbon-sulfur lyase activity"/>
    <property type="evidence" value="ECO:0007669"/>
    <property type="project" value="InterPro"/>
</dbReference>
<evidence type="ECO:0000256" key="1">
    <source>
        <dbReference type="ARBA" id="ARBA00005495"/>
    </source>
</evidence>
<feature type="domain" description="CENP-V/GFA" evidence="5">
    <location>
        <begin position="20"/>
        <end position="147"/>
    </location>
</feature>
<evidence type="ECO:0000256" key="4">
    <source>
        <dbReference type="ARBA" id="ARBA00023239"/>
    </source>
</evidence>
<sequence length="152" mass="16347">MAPASILCCDTDNRRPQMKLTGGCYCGALRYEAEGEPMLKAQCHCRACQSYSGGAPNLFMVMPAAGFRYVKGTPKSFRLEDRPDRVTRDFCATCGTGVASHRPGLPAVILKIGTLDDPALFKGPRAAVFAAEKQAFHIIPEGVHAFDGLPPT</sequence>
<evidence type="ECO:0000313" key="6">
    <source>
        <dbReference type="EMBL" id="AAV96384.1"/>
    </source>
</evidence>
<gene>
    <name evidence="6" type="ordered locus">SPO3149</name>
</gene>
<protein>
    <recommendedName>
        <fullName evidence="5">CENP-V/GFA domain-containing protein</fullName>
    </recommendedName>
</protein>
<comment type="similarity">
    <text evidence="1">Belongs to the Gfa family.</text>
</comment>
<keyword evidence="2" id="KW-0479">Metal-binding</keyword>
<proteinExistence type="inferred from homology"/>
<dbReference type="PANTHER" id="PTHR33337">
    <property type="entry name" value="GFA DOMAIN-CONTAINING PROTEIN"/>
    <property type="match status" value="1"/>
</dbReference>
<keyword evidence="3" id="KW-0862">Zinc</keyword>
<reference evidence="6 7" key="2">
    <citation type="journal article" date="2014" name="Stand. Genomic Sci.">
        <title>An updated genome annotation for the model marine bacterium Ruegeria pomeroyi DSS-3.</title>
        <authorList>
            <person name="Rivers A.R."/>
            <person name="Smith C.B."/>
            <person name="Moran M.A."/>
        </authorList>
    </citation>
    <scope>GENOME REANNOTATION</scope>
    <source>
        <strain evidence="7">ATCC 700808 / DSM 15171 / DSS-3</strain>
    </source>
</reference>
<dbReference type="KEGG" id="sil:SPO3149"/>
<dbReference type="InterPro" id="IPR006913">
    <property type="entry name" value="CENP-V/GFA"/>
</dbReference>
<dbReference type="eggNOG" id="COG3791">
    <property type="taxonomic scope" value="Bacteria"/>
</dbReference>
<dbReference type="InterPro" id="IPR011057">
    <property type="entry name" value="Mss4-like_sf"/>
</dbReference>
<dbReference type="PANTHER" id="PTHR33337:SF40">
    <property type="entry name" value="CENP-V_GFA DOMAIN-CONTAINING PROTEIN-RELATED"/>
    <property type="match status" value="1"/>
</dbReference>
<dbReference type="SUPFAM" id="SSF51316">
    <property type="entry name" value="Mss4-like"/>
    <property type="match status" value="1"/>
</dbReference>
<evidence type="ECO:0000313" key="7">
    <source>
        <dbReference type="Proteomes" id="UP000001023"/>
    </source>
</evidence>
<dbReference type="GO" id="GO:0046872">
    <property type="term" value="F:metal ion binding"/>
    <property type="evidence" value="ECO:0007669"/>
    <property type="project" value="UniProtKB-KW"/>
</dbReference>
<dbReference type="PaxDb" id="246200-SPO3149"/>
<name>Q5LNQ4_RUEPO</name>
<dbReference type="PROSITE" id="PS51891">
    <property type="entry name" value="CENP_V_GFA"/>
    <property type="match status" value="1"/>
</dbReference>